<protein>
    <submittedName>
        <fullName evidence="1">Tail terminator</fullName>
    </submittedName>
</protein>
<gene>
    <name evidence="1" type="primary">13</name>
    <name evidence="1" type="ORF">SEA_MCGALLEON_13</name>
</gene>
<dbReference type="KEGG" id="vg:56214134"/>
<dbReference type="GeneID" id="56214134"/>
<reference evidence="1 2" key="1">
    <citation type="submission" date="2019-06" db="EMBL/GenBank/DDBJ databases">
        <authorList>
            <person name="Kirkpatrick B.L."/>
            <person name="Twichell C.M."/>
            <person name="Davis D.J."/>
            <person name="Hampton E.S."/>
            <person name="Nguyen T."/>
            <person name="Niekamp K.S."/>
            <person name="Riley K.M."/>
            <person name="Lawson J.L."/>
            <person name="Butela K.A."/>
            <person name="Garlena R.A."/>
            <person name="Russell D.A."/>
            <person name="Pope W.H."/>
            <person name="Jacobs-Sera D."/>
            <person name="Hatfull G.F."/>
        </authorList>
    </citation>
    <scope>NUCLEOTIDE SEQUENCE [LARGE SCALE GENOMIC DNA]</scope>
</reference>
<dbReference type="RefSeq" id="YP_009908589.1">
    <property type="nucleotide sequence ID" value="NC_049927.1"/>
</dbReference>
<dbReference type="EMBL" id="MN062703">
    <property type="protein sequence ID" value="QDP44065.1"/>
    <property type="molecule type" value="Genomic_DNA"/>
</dbReference>
<organism evidence="1 2">
    <name type="scientific">Microbacterium phage McGalleon</name>
    <dbReference type="NCBI Taxonomy" id="2590936"/>
    <lineage>
        <taxon>Viruses</taxon>
        <taxon>Duplodnaviria</taxon>
        <taxon>Heunggongvirae</taxon>
        <taxon>Uroviricota</taxon>
        <taxon>Caudoviricetes</taxon>
        <taxon>Ilzatvirus</taxon>
        <taxon>Ilzatvirus mcgalleon</taxon>
    </lineage>
</organism>
<sequence length="119" mass="12603">MLSMSGISTVVETLEVPCYNGYAPTNAKAPYVVNRPLIVDHEETGLDGSAFVWDNQFTLYCVGGSVEASFNLAKEVVRVLQGARVDGYVIDTSIGYTGAAVEGQYESEVTAQANTGGLS</sequence>
<name>A0A516KQZ5_9CAUD</name>
<proteinExistence type="predicted"/>
<evidence type="ECO:0000313" key="1">
    <source>
        <dbReference type="EMBL" id="QDP44065.1"/>
    </source>
</evidence>
<evidence type="ECO:0000313" key="2">
    <source>
        <dbReference type="Proteomes" id="UP000320771"/>
    </source>
</evidence>
<keyword evidence="2" id="KW-1185">Reference proteome</keyword>
<accession>A0A516KQZ5</accession>
<dbReference type="Proteomes" id="UP000320771">
    <property type="component" value="Segment"/>
</dbReference>